<comment type="pathway">
    <text evidence="1">Cofactor biosynthesis; tetrahydrofolate biosynthesis; 5,6,7,8-tetrahydrofolate from 7,8-dihydrofolate: step 1/1.</text>
</comment>
<organism evidence="9 10">
    <name type="scientific">Candidatus Dojkabacteria bacterium</name>
    <dbReference type="NCBI Taxonomy" id="2099670"/>
    <lineage>
        <taxon>Bacteria</taxon>
        <taxon>Candidatus Dojkabacteria</taxon>
    </lineage>
</organism>
<evidence type="ECO:0000313" key="10">
    <source>
        <dbReference type="Proteomes" id="UP000321026"/>
    </source>
</evidence>
<comment type="similarity">
    <text evidence="2 7">Belongs to the dihydrofolate reductase family.</text>
</comment>
<dbReference type="GO" id="GO:0046654">
    <property type="term" value="P:tetrahydrofolate biosynthetic process"/>
    <property type="evidence" value="ECO:0007669"/>
    <property type="project" value="UniProtKB-UniPathway"/>
</dbReference>
<protein>
    <recommendedName>
        <fullName evidence="3">dihydrofolate reductase</fullName>
        <ecNumber evidence="3">1.5.1.3</ecNumber>
    </recommendedName>
</protein>
<dbReference type="EC" id="1.5.1.3" evidence="3"/>
<proteinExistence type="inferred from homology"/>
<dbReference type="Pfam" id="PF00186">
    <property type="entry name" value="DHFR_1"/>
    <property type="match status" value="1"/>
</dbReference>
<dbReference type="CDD" id="cd00209">
    <property type="entry name" value="DHFR"/>
    <property type="match status" value="1"/>
</dbReference>
<evidence type="ECO:0000259" key="8">
    <source>
        <dbReference type="PROSITE" id="PS51330"/>
    </source>
</evidence>
<evidence type="ECO:0000256" key="2">
    <source>
        <dbReference type="ARBA" id="ARBA00009539"/>
    </source>
</evidence>
<dbReference type="GO" id="GO:0046655">
    <property type="term" value="P:folic acid metabolic process"/>
    <property type="evidence" value="ECO:0007669"/>
    <property type="project" value="TreeGrafter"/>
</dbReference>
<accession>A0A5C7J8Y7</accession>
<dbReference type="PRINTS" id="PR00070">
    <property type="entry name" value="DHFR"/>
</dbReference>
<dbReference type="Gene3D" id="3.40.430.10">
    <property type="entry name" value="Dihydrofolate Reductase, subunit A"/>
    <property type="match status" value="1"/>
</dbReference>
<evidence type="ECO:0000256" key="1">
    <source>
        <dbReference type="ARBA" id="ARBA00004903"/>
    </source>
</evidence>
<dbReference type="UniPathway" id="UPA00077">
    <property type="reaction ID" value="UER00158"/>
</dbReference>
<dbReference type="Proteomes" id="UP000321026">
    <property type="component" value="Unassembled WGS sequence"/>
</dbReference>
<dbReference type="GO" id="GO:0046452">
    <property type="term" value="P:dihydrofolate metabolic process"/>
    <property type="evidence" value="ECO:0007669"/>
    <property type="project" value="TreeGrafter"/>
</dbReference>
<evidence type="ECO:0000256" key="3">
    <source>
        <dbReference type="ARBA" id="ARBA00012856"/>
    </source>
</evidence>
<dbReference type="EMBL" id="SSDS01000057">
    <property type="protein sequence ID" value="TXG77006.1"/>
    <property type="molecule type" value="Genomic_DNA"/>
</dbReference>
<evidence type="ECO:0000256" key="7">
    <source>
        <dbReference type="RuleBase" id="RU004474"/>
    </source>
</evidence>
<keyword evidence="4" id="KW-0554">One-carbon metabolism</keyword>
<dbReference type="InterPro" id="IPR012259">
    <property type="entry name" value="DHFR"/>
</dbReference>
<dbReference type="GO" id="GO:0050661">
    <property type="term" value="F:NADP binding"/>
    <property type="evidence" value="ECO:0007669"/>
    <property type="project" value="InterPro"/>
</dbReference>
<dbReference type="PROSITE" id="PS00075">
    <property type="entry name" value="DHFR_1"/>
    <property type="match status" value="1"/>
</dbReference>
<dbReference type="PANTHER" id="PTHR48069">
    <property type="entry name" value="DIHYDROFOLATE REDUCTASE"/>
    <property type="match status" value="1"/>
</dbReference>
<dbReference type="InterPro" id="IPR024072">
    <property type="entry name" value="DHFR-like_dom_sf"/>
</dbReference>
<comment type="caution">
    <text evidence="9">The sequence shown here is derived from an EMBL/GenBank/DDBJ whole genome shotgun (WGS) entry which is preliminary data.</text>
</comment>
<dbReference type="AlphaFoldDB" id="A0A5C7J8Y7"/>
<keyword evidence="6" id="KW-0560">Oxidoreductase</keyword>
<name>A0A5C7J8Y7_9BACT</name>
<dbReference type="SUPFAM" id="SSF53597">
    <property type="entry name" value="Dihydrofolate reductase-like"/>
    <property type="match status" value="1"/>
</dbReference>
<dbReference type="InterPro" id="IPR017925">
    <property type="entry name" value="DHFR_CS"/>
</dbReference>
<dbReference type="PANTHER" id="PTHR48069:SF3">
    <property type="entry name" value="DIHYDROFOLATE REDUCTASE"/>
    <property type="match status" value="1"/>
</dbReference>
<dbReference type="InterPro" id="IPR001796">
    <property type="entry name" value="DHFR_dom"/>
</dbReference>
<evidence type="ECO:0000256" key="5">
    <source>
        <dbReference type="ARBA" id="ARBA00022857"/>
    </source>
</evidence>
<evidence type="ECO:0000313" key="9">
    <source>
        <dbReference type="EMBL" id="TXG77006.1"/>
    </source>
</evidence>
<reference evidence="9 10" key="1">
    <citation type="submission" date="2018-09" db="EMBL/GenBank/DDBJ databases">
        <title>Metagenome Assembled Genomes from an Advanced Water Purification Facility.</title>
        <authorList>
            <person name="Stamps B.W."/>
            <person name="Spear J.R."/>
        </authorList>
    </citation>
    <scope>NUCLEOTIDE SEQUENCE [LARGE SCALE GENOMIC DNA]</scope>
    <source>
        <strain evidence="9">Bin_63_2</strain>
    </source>
</reference>
<sequence length="72" mass="8172">MKFILVAAMAKNRVIGKNNGLPWDIPEELADFRAFTQGKTILMGRKTYEGLGRILPKRRNIMLTRDPSAVKI</sequence>
<feature type="domain" description="DHFR" evidence="8">
    <location>
        <begin position="2"/>
        <end position="72"/>
    </location>
</feature>
<evidence type="ECO:0000256" key="6">
    <source>
        <dbReference type="ARBA" id="ARBA00023002"/>
    </source>
</evidence>
<dbReference type="PROSITE" id="PS51330">
    <property type="entry name" value="DHFR_2"/>
    <property type="match status" value="1"/>
</dbReference>
<dbReference type="GO" id="GO:0004146">
    <property type="term" value="F:dihydrofolate reductase activity"/>
    <property type="evidence" value="ECO:0007669"/>
    <property type="project" value="UniProtKB-EC"/>
</dbReference>
<evidence type="ECO:0000256" key="4">
    <source>
        <dbReference type="ARBA" id="ARBA00022563"/>
    </source>
</evidence>
<dbReference type="GO" id="GO:0006730">
    <property type="term" value="P:one-carbon metabolic process"/>
    <property type="evidence" value="ECO:0007669"/>
    <property type="project" value="UniProtKB-KW"/>
</dbReference>
<dbReference type="GO" id="GO:0005829">
    <property type="term" value="C:cytosol"/>
    <property type="evidence" value="ECO:0007669"/>
    <property type="project" value="TreeGrafter"/>
</dbReference>
<keyword evidence="5" id="KW-0521">NADP</keyword>
<gene>
    <name evidence="9" type="ORF">E6Q11_03505</name>
</gene>